<evidence type="ECO:0000313" key="5">
    <source>
        <dbReference type="Proteomes" id="UP001175001"/>
    </source>
</evidence>
<dbReference type="Proteomes" id="UP001175001">
    <property type="component" value="Unassembled WGS sequence"/>
</dbReference>
<sequence length="342" mass="37723">MTKLLVIIGITGNQGGSVAARFLKDPTYRIRGITRNPSSPRALALAAQGVELVRADLDDEDPSALTAALAGANLVFSVTDYWEPFFRPDCRAKAAELGISCREYAGRVEERQGRRVADAVAAAAAVATLDENGFVVSTLSYAERCSGGKLRELYHFDAKARVFPGYVRERWPELARKMSCVQTGFFMSSYKLVPQAYFAKAADGAFEMRFPTAPDKPVPQLDVNADMGGFVYAVSKLPPGKSYMVEGTTCSWSEYMRLWSKVTGKPARYQQVTLQQMIDESPDKEFGREVGDMFLYSSDPGYDGGDESLLKAEDIRKLGVECPMTSLEDWMKQQDWSAVLSA</sequence>
<dbReference type="InterPro" id="IPR036291">
    <property type="entry name" value="NAD(P)-bd_dom_sf"/>
</dbReference>
<dbReference type="GO" id="GO:0005634">
    <property type="term" value="C:nucleus"/>
    <property type="evidence" value="ECO:0007669"/>
    <property type="project" value="TreeGrafter"/>
</dbReference>
<comment type="caution">
    <text evidence="4">The sequence shown here is derived from an EMBL/GenBank/DDBJ whole genome shotgun (WGS) entry which is preliminary data.</text>
</comment>
<dbReference type="PANTHER" id="PTHR42748:SF26">
    <property type="entry name" value="NMRA-LIKE DOMAIN-CONTAINING PROTEIN"/>
    <property type="match status" value="1"/>
</dbReference>
<evidence type="ECO:0000256" key="1">
    <source>
        <dbReference type="ARBA" id="ARBA00006328"/>
    </source>
</evidence>
<keyword evidence="2" id="KW-0521">NADP</keyword>
<evidence type="ECO:0000313" key="4">
    <source>
        <dbReference type="EMBL" id="KAK0664183.1"/>
    </source>
</evidence>
<dbReference type="InterPro" id="IPR008030">
    <property type="entry name" value="NmrA-like"/>
</dbReference>
<dbReference type="AlphaFoldDB" id="A0AA39Z598"/>
<gene>
    <name evidence="4" type="primary">Nmral1_2</name>
    <name evidence="4" type="ORF">DIS24_g841</name>
</gene>
<dbReference type="Gene3D" id="3.40.50.720">
    <property type="entry name" value="NAD(P)-binding Rossmann-like Domain"/>
    <property type="match status" value="1"/>
</dbReference>
<proteinExistence type="inferred from homology"/>
<dbReference type="PANTHER" id="PTHR42748">
    <property type="entry name" value="NITROGEN METABOLITE REPRESSION PROTEIN NMRA FAMILY MEMBER"/>
    <property type="match status" value="1"/>
</dbReference>
<name>A0AA39Z598_9PEZI</name>
<feature type="domain" description="NmrA-like" evidence="3">
    <location>
        <begin position="1"/>
        <end position="305"/>
    </location>
</feature>
<organism evidence="4 5">
    <name type="scientific">Lasiodiplodia hormozganensis</name>
    <dbReference type="NCBI Taxonomy" id="869390"/>
    <lineage>
        <taxon>Eukaryota</taxon>
        <taxon>Fungi</taxon>
        <taxon>Dikarya</taxon>
        <taxon>Ascomycota</taxon>
        <taxon>Pezizomycotina</taxon>
        <taxon>Dothideomycetes</taxon>
        <taxon>Dothideomycetes incertae sedis</taxon>
        <taxon>Botryosphaeriales</taxon>
        <taxon>Botryosphaeriaceae</taxon>
        <taxon>Lasiodiplodia</taxon>
    </lineage>
</organism>
<accession>A0AA39Z598</accession>
<dbReference type="EMBL" id="JAUJDW010000002">
    <property type="protein sequence ID" value="KAK0664183.1"/>
    <property type="molecule type" value="Genomic_DNA"/>
</dbReference>
<evidence type="ECO:0000256" key="2">
    <source>
        <dbReference type="ARBA" id="ARBA00022857"/>
    </source>
</evidence>
<dbReference type="Pfam" id="PF05368">
    <property type="entry name" value="NmrA"/>
    <property type="match status" value="1"/>
</dbReference>
<dbReference type="InterPro" id="IPR051164">
    <property type="entry name" value="NmrA-like_oxidored"/>
</dbReference>
<comment type="similarity">
    <text evidence="1">Belongs to the NmrA-type oxidoreductase family.</text>
</comment>
<protein>
    <submittedName>
        <fullName evidence="4">NmrA-like family domain-containing protein 1</fullName>
    </submittedName>
</protein>
<reference evidence="4" key="1">
    <citation type="submission" date="2023-06" db="EMBL/GenBank/DDBJ databases">
        <title>Multi-omics analyses reveal the molecular pathogenesis toolkit of Lasiodiplodia hormozganensis, a cross-kingdom pathogen.</title>
        <authorList>
            <person name="Felix C."/>
            <person name="Meneses R."/>
            <person name="Goncalves M.F.M."/>
            <person name="Tilleman L."/>
            <person name="Duarte A.S."/>
            <person name="Jorrin-Novo J.V."/>
            <person name="Van De Peer Y."/>
            <person name="Deforce D."/>
            <person name="Van Nieuwerburgh F."/>
            <person name="Esteves A.C."/>
            <person name="Alves A."/>
        </authorList>
    </citation>
    <scope>NUCLEOTIDE SEQUENCE</scope>
    <source>
        <strain evidence="4">CBS 339.90</strain>
    </source>
</reference>
<dbReference type="SUPFAM" id="SSF51735">
    <property type="entry name" value="NAD(P)-binding Rossmann-fold domains"/>
    <property type="match status" value="1"/>
</dbReference>
<keyword evidence="5" id="KW-1185">Reference proteome</keyword>
<dbReference type="Gene3D" id="3.90.25.10">
    <property type="entry name" value="UDP-galactose 4-epimerase, domain 1"/>
    <property type="match status" value="1"/>
</dbReference>
<evidence type="ECO:0000259" key="3">
    <source>
        <dbReference type="Pfam" id="PF05368"/>
    </source>
</evidence>